<dbReference type="Gene3D" id="3.30.420.10">
    <property type="entry name" value="Ribonuclease H-like superfamily/Ribonuclease H"/>
    <property type="match status" value="1"/>
</dbReference>
<dbReference type="InterPro" id="IPR043128">
    <property type="entry name" value="Rev_trsase/Diguanyl_cyclase"/>
</dbReference>
<dbReference type="InterPro" id="IPR050951">
    <property type="entry name" value="Retrovirus_Pol_polyprotein"/>
</dbReference>
<dbReference type="InterPro" id="IPR012337">
    <property type="entry name" value="RNaseH-like_sf"/>
</dbReference>
<dbReference type="PANTHER" id="PTHR37984">
    <property type="entry name" value="PROTEIN CBG26694"/>
    <property type="match status" value="1"/>
</dbReference>
<evidence type="ECO:0000313" key="5">
    <source>
        <dbReference type="Proteomes" id="UP000765509"/>
    </source>
</evidence>
<dbReference type="Proteomes" id="UP000765509">
    <property type="component" value="Unassembled WGS sequence"/>
</dbReference>
<evidence type="ECO:0000256" key="2">
    <source>
        <dbReference type="ARBA" id="ARBA00023268"/>
    </source>
</evidence>
<keyword evidence="5" id="KW-1185">Reference proteome</keyword>
<gene>
    <name evidence="4" type="ORF">O181_016573</name>
</gene>
<dbReference type="Pfam" id="PF17919">
    <property type="entry name" value="RT_RNaseH_2"/>
    <property type="match status" value="1"/>
</dbReference>
<dbReference type="OrthoDB" id="5985335at2759"/>
<dbReference type="SUPFAM" id="SSF56672">
    <property type="entry name" value="DNA/RNA polymerases"/>
    <property type="match status" value="1"/>
</dbReference>
<evidence type="ECO:0000313" key="4">
    <source>
        <dbReference type="EMBL" id="MBW0476858.1"/>
    </source>
</evidence>
<proteinExistence type="predicted"/>
<dbReference type="Gene3D" id="3.30.70.270">
    <property type="match status" value="1"/>
</dbReference>
<dbReference type="GO" id="GO:0015074">
    <property type="term" value="P:DNA integration"/>
    <property type="evidence" value="ECO:0007669"/>
    <property type="project" value="InterPro"/>
</dbReference>
<protein>
    <recommendedName>
        <fullName evidence="3">Integrase catalytic domain-containing protein</fullName>
    </recommendedName>
</protein>
<dbReference type="InterPro" id="IPR043502">
    <property type="entry name" value="DNA/RNA_pol_sf"/>
</dbReference>
<dbReference type="InterPro" id="IPR041577">
    <property type="entry name" value="RT_RNaseH_2"/>
</dbReference>
<dbReference type="SUPFAM" id="SSF53098">
    <property type="entry name" value="Ribonuclease H-like"/>
    <property type="match status" value="1"/>
</dbReference>
<dbReference type="GO" id="GO:0003723">
    <property type="term" value="F:RNA binding"/>
    <property type="evidence" value="ECO:0007669"/>
    <property type="project" value="UniProtKB-KW"/>
</dbReference>
<keyword evidence="1" id="KW-0694">RNA-binding</keyword>
<dbReference type="EMBL" id="AVOT02004615">
    <property type="protein sequence ID" value="MBW0476858.1"/>
    <property type="molecule type" value="Genomic_DNA"/>
</dbReference>
<accession>A0A9Q3GR02</accession>
<dbReference type="InterPro" id="IPR036397">
    <property type="entry name" value="RNaseH_sf"/>
</dbReference>
<dbReference type="PANTHER" id="PTHR37984:SF5">
    <property type="entry name" value="PROTEIN NYNRIN-LIKE"/>
    <property type="match status" value="1"/>
</dbReference>
<evidence type="ECO:0000259" key="3">
    <source>
        <dbReference type="PROSITE" id="PS50994"/>
    </source>
</evidence>
<name>A0A9Q3GR02_9BASI</name>
<feature type="domain" description="Integrase catalytic" evidence="3">
    <location>
        <begin position="312"/>
        <end position="432"/>
    </location>
</feature>
<comment type="caution">
    <text evidence="4">The sequence shown here is derived from an EMBL/GenBank/DDBJ whole genome shotgun (WGS) entry which is preliminary data.</text>
</comment>
<dbReference type="GO" id="GO:0003824">
    <property type="term" value="F:catalytic activity"/>
    <property type="evidence" value="ECO:0007669"/>
    <property type="project" value="UniProtKB-KW"/>
</dbReference>
<dbReference type="AlphaFoldDB" id="A0A9Q3GR02"/>
<keyword evidence="2" id="KW-0511">Multifunctional enzyme</keyword>
<sequence>MQSFLGLSSYYRKHIRNFTRIPSSLYKLCLKDVVFEITKERRDAQEMIKHELTNAPVLILPYFELPFKLYINAACSQCLGASLHQRQIVHEEPREGVICYISRKLKHSKYRYGATQTECLFFEVYTDCTALKSLINMKTTNRHILRWQIAIQVYRGNMKIIYKEGKSHKNVDGLSRWALDNVKSNPAYDPEVASKIPIHVMEMDRRKNFRFSEWVPESNTPHSGDTYSEFSNEDICKTQSVWNTVATPSTEVQEPRIGIPVRGTLDQGRGKSTAWWPKWEQELNEYINTCERSQKENRKHGKKYGLLQHIEEPKHPGETINMDWVTGLVPGHKDNFNAYLIIVDRFRKSVRCLPCHKEHTEMYTSLLFWNNIISTCRVAQIIIGDRDPKFTSDVWNNLYDMIGAKILFSTAYHPQTDGLAERLSQTMGDIIR</sequence>
<evidence type="ECO:0000256" key="1">
    <source>
        <dbReference type="ARBA" id="ARBA00022884"/>
    </source>
</evidence>
<organism evidence="4 5">
    <name type="scientific">Austropuccinia psidii MF-1</name>
    <dbReference type="NCBI Taxonomy" id="1389203"/>
    <lineage>
        <taxon>Eukaryota</taxon>
        <taxon>Fungi</taxon>
        <taxon>Dikarya</taxon>
        <taxon>Basidiomycota</taxon>
        <taxon>Pucciniomycotina</taxon>
        <taxon>Pucciniomycetes</taxon>
        <taxon>Pucciniales</taxon>
        <taxon>Sphaerophragmiaceae</taxon>
        <taxon>Austropuccinia</taxon>
    </lineage>
</organism>
<dbReference type="InterPro" id="IPR001584">
    <property type="entry name" value="Integrase_cat-core"/>
</dbReference>
<dbReference type="PROSITE" id="PS50994">
    <property type="entry name" value="INTEGRASE"/>
    <property type="match status" value="1"/>
</dbReference>
<dbReference type="GO" id="GO:0005634">
    <property type="term" value="C:nucleus"/>
    <property type="evidence" value="ECO:0007669"/>
    <property type="project" value="UniProtKB-ARBA"/>
</dbReference>
<reference evidence="4" key="1">
    <citation type="submission" date="2021-03" db="EMBL/GenBank/DDBJ databases">
        <title>Draft genome sequence of rust myrtle Austropuccinia psidii MF-1, a brazilian biotype.</title>
        <authorList>
            <person name="Quecine M.C."/>
            <person name="Pachon D.M.R."/>
            <person name="Bonatelli M.L."/>
            <person name="Correr F.H."/>
            <person name="Franceschini L.M."/>
            <person name="Leite T.F."/>
            <person name="Margarido G.R.A."/>
            <person name="Almeida C.A."/>
            <person name="Ferrarezi J.A."/>
            <person name="Labate C.A."/>
        </authorList>
    </citation>
    <scope>NUCLEOTIDE SEQUENCE</scope>
    <source>
        <strain evidence="4">MF-1</strain>
    </source>
</reference>